<dbReference type="GO" id="GO:0005524">
    <property type="term" value="F:ATP binding"/>
    <property type="evidence" value="ECO:0007669"/>
    <property type="project" value="InterPro"/>
</dbReference>
<reference evidence="6" key="2">
    <citation type="submission" date="2024-10" db="UniProtKB">
        <authorList>
            <consortium name="EnsemblProtists"/>
        </authorList>
    </citation>
    <scope>IDENTIFICATION</scope>
</reference>
<evidence type="ECO:0000256" key="2">
    <source>
        <dbReference type="ARBA" id="ARBA00022679"/>
    </source>
</evidence>
<proteinExistence type="predicted"/>
<evidence type="ECO:0000256" key="3">
    <source>
        <dbReference type="ARBA" id="ARBA00022777"/>
    </source>
</evidence>
<protein>
    <recommendedName>
        <fullName evidence="5">Alpha-type protein kinase domain-containing protein</fullName>
    </recommendedName>
</protein>
<name>A0A0D3I7L7_EMIH1</name>
<keyword evidence="4" id="KW-0732">Signal</keyword>
<keyword evidence="7" id="KW-1185">Reference proteome</keyword>
<keyword evidence="2" id="KW-0808">Transferase</keyword>
<dbReference type="HOGENOM" id="CLU_985516_0_0_1"/>
<dbReference type="KEGG" id="ehx:EMIHUDRAFT_433032"/>
<dbReference type="Pfam" id="PF02816">
    <property type="entry name" value="Alpha_kinase"/>
    <property type="match status" value="1"/>
</dbReference>
<keyword evidence="3" id="KW-0418">Kinase</keyword>
<dbReference type="AlphaFoldDB" id="A0A0D3I7L7"/>
<evidence type="ECO:0000256" key="1">
    <source>
        <dbReference type="ARBA" id="ARBA00022527"/>
    </source>
</evidence>
<dbReference type="GeneID" id="17272176"/>
<dbReference type="RefSeq" id="XP_005779060.1">
    <property type="nucleotide sequence ID" value="XM_005779003.1"/>
</dbReference>
<dbReference type="GO" id="GO:0004674">
    <property type="term" value="F:protein serine/threonine kinase activity"/>
    <property type="evidence" value="ECO:0007669"/>
    <property type="project" value="UniProtKB-KW"/>
</dbReference>
<dbReference type="EnsemblProtists" id="EOD07252">
    <property type="protein sequence ID" value="EOD07252"/>
    <property type="gene ID" value="EMIHUDRAFT_433032"/>
</dbReference>
<accession>A0A0D3I7L7</accession>
<feature type="signal peptide" evidence="4">
    <location>
        <begin position="1"/>
        <end position="23"/>
    </location>
</feature>
<dbReference type="RefSeq" id="XP_005759681.1">
    <property type="nucleotide sequence ID" value="XM_005759624.1"/>
</dbReference>
<organism evidence="6 7">
    <name type="scientific">Emiliania huxleyi (strain CCMP1516)</name>
    <dbReference type="NCBI Taxonomy" id="280463"/>
    <lineage>
        <taxon>Eukaryota</taxon>
        <taxon>Haptista</taxon>
        <taxon>Haptophyta</taxon>
        <taxon>Prymnesiophyceae</taxon>
        <taxon>Isochrysidales</taxon>
        <taxon>Noelaerhabdaceae</taxon>
        <taxon>Emiliania</taxon>
    </lineage>
</organism>
<dbReference type="EnsemblProtists" id="EOD26631">
    <property type="protein sequence ID" value="EOD26631"/>
    <property type="gene ID" value="EMIHUDRAFT_443411"/>
</dbReference>
<evidence type="ECO:0000256" key="4">
    <source>
        <dbReference type="SAM" id="SignalP"/>
    </source>
</evidence>
<evidence type="ECO:0000313" key="6">
    <source>
        <dbReference type="EnsemblProtists" id="EOD07252"/>
    </source>
</evidence>
<keyword evidence="1" id="KW-0723">Serine/threonine-protein kinase</keyword>
<dbReference type="Proteomes" id="UP000013827">
    <property type="component" value="Unassembled WGS sequence"/>
</dbReference>
<feature type="domain" description="Alpha-type protein kinase" evidence="5">
    <location>
        <begin position="191"/>
        <end position="279"/>
    </location>
</feature>
<evidence type="ECO:0000259" key="5">
    <source>
        <dbReference type="Pfam" id="PF02816"/>
    </source>
</evidence>
<dbReference type="GeneID" id="17253327"/>
<feature type="chain" id="PRO_5044053462" description="Alpha-type protein kinase domain-containing protein" evidence="4">
    <location>
        <begin position="24"/>
        <end position="283"/>
    </location>
</feature>
<sequence>MPALDKLLQLVAAFDVLLNPVISQTCVYWLSDGRPSDPTVRGVGDTAALAPLVASRMAELIDASRSPVSMSCIGLGSDEDFAVLHEMADCVPGGRGSFHALSQLNEAAITATLTTFSSSLLTSRLASIRVDDHIKRRERPVTVRIGLAVENATFQLFPAAKVFFPPDAGDFDSPMTELGSYAIEVSTDALAKGGERNVFHMRFCEPAPDFSHAKDRWVVKENRRVEESTQRELEFHRTSLVTQKTAEALAERFNERAVELGLEGLPRIAFMTCCFVTVQRETG</sequence>
<reference evidence="7" key="1">
    <citation type="journal article" date="2013" name="Nature">
        <title>Pan genome of the phytoplankton Emiliania underpins its global distribution.</title>
        <authorList>
            <person name="Read B.A."/>
            <person name="Kegel J."/>
            <person name="Klute M.J."/>
            <person name="Kuo A."/>
            <person name="Lefebvre S.C."/>
            <person name="Maumus F."/>
            <person name="Mayer C."/>
            <person name="Miller J."/>
            <person name="Monier A."/>
            <person name="Salamov A."/>
            <person name="Young J."/>
            <person name="Aguilar M."/>
            <person name="Claverie J.M."/>
            <person name="Frickenhaus S."/>
            <person name="Gonzalez K."/>
            <person name="Herman E.K."/>
            <person name="Lin Y.C."/>
            <person name="Napier J."/>
            <person name="Ogata H."/>
            <person name="Sarno A.F."/>
            <person name="Shmutz J."/>
            <person name="Schroeder D."/>
            <person name="de Vargas C."/>
            <person name="Verret F."/>
            <person name="von Dassow P."/>
            <person name="Valentin K."/>
            <person name="Van de Peer Y."/>
            <person name="Wheeler G."/>
            <person name="Dacks J.B."/>
            <person name="Delwiche C.F."/>
            <person name="Dyhrman S.T."/>
            <person name="Glockner G."/>
            <person name="John U."/>
            <person name="Richards T."/>
            <person name="Worden A.Z."/>
            <person name="Zhang X."/>
            <person name="Grigoriev I.V."/>
            <person name="Allen A.E."/>
            <person name="Bidle K."/>
            <person name="Borodovsky M."/>
            <person name="Bowler C."/>
            <person name="Brownlee C."/>
            <person name="Cock J.M."/>
            <person name="Elias M."/>
            <person name="Gladyshev V.N."/>
            <person name="Groth M."/>
            <person name="Guda C."/>
            <person name="Hadaegh A."/>
            <person name="Iglesias-Rodriguez M.D."/>
            <person name="Jenkins J."/>
            <person name="Jones B.M."/>
            <person name="Lawson T."/>
            <person name="Leese F."/>
            <person name="Lindquist E."/>
            <person name="Lobanov A."/>
            <person name="Lomsadze A."/>
            <person name="Malik S.B."/>
            <person name="Marsh M.E."/>
            <person name="Mackinder L."/>
            <person name="Mock T."/>
            <person name="Mueller-Roeber B."/>
            <person name="Pagarete A."/>
            <person name="Parker M."/>
            <person name="Probert I."/>
            <person name="Quesneville H."/>
            <person name="Raines C."/>
            <person name="Rensing S.A."/>
            <person name="Riano-Pachon D.M."/>
            <person name="Richier S."/>
            <person name="Rokitta S."/>
            <person name="Shiraiwa Y."/>
            <person name="Soanes D.M."/>
            <person name="van der Giezen M."/>
            <person name="Wahlund T.M."/>
            <person name="Williams B."/>
            <person name="Wilson W."/>
            <person name="Wolfe G."/>
            <person name="Wurch L.L."/>
        </authorList>
    </citation>
    <scope>NUCLEOTIDE SEQUENCE</scope>
</reference>
<dbReference type="KEGG" id="ehx:EMIHUDRAFT_443411"/>
<dbReference type="InterPro" id="IPR004166">
    <property type="entry name" value="a-kinase_dom"/>
</dbReference>
<evidence type="ECO:0000313" key="7">
    <source>
        <dbReference type="Proteomes" id="UP000013827"/>
    </source>
</evidence>
<dbReference type="PaxDb" id="2903-EOD07252"/>